<keyword evidence="4" id="KW-0238">DNA-binding</keyword>
<dbReference type="AlphaFoldDB" id="A0A8E2F1Z0"/>
<comment type="similarity">
    <text evidence="1">Belongs to the MAD2 family.</text>
</comment>
<name>A0A8E2F1Z0_9PEZI</name>
<dbReference type="PANTHER" id="PTHR11842">
    <property type="entry name" value="MITOTIC SPINDLE ASSEMBLY CHECKPOINT PROTEIN MAD2"/>
    <property type="match status" value="1"/>
</dbReference>
<gene>
    <name evidence="4" type="ORF">AOQ84DRAFT_405651</name>
</gene>
<dbReference type="InterPro" id="IPR036570">
    <property type="entry name" value="HORMA_dom_sf"/>
</dbReference>
<reference evidence="4 5" key="1">
    <citation type="journal article" date="2016" name="Nat. Commun.">
        <title>Ectomycorrhizal ecology is imprinted in the genome of the dominant symbiotic fungus Cenococcum geophilum.</title>
        <authorList>
            <consortium name="DOE Joint Genome Institute"/>
            <person name="Peter M."/>
            <person name="Kohler A."/>
            <person name="Ohm R.A."/>
            <person name="Kuo A."/>
            <person name="Krutzmann J."/>
            <person name="Morin E."/>
            <person name="Arend M."/>
            <person name="Barry K.W."/>
            <person name="Binder M."/>
            <person name="Choi C."/>
            <person name="Clum A."/>
            <person name="Copeland A."/>
            <person name="Grisel N."/>
            <person name="Haridas S."/>
            <person name="Kipfer T."/>
            <person name="LaButti K."/>
            <person name="Lindquist E."/>
            <person name="Lipzen A."/>
            <person name="Maire R."/>
            <person name="Meier B."/>
            <person name="Mihaltcheva S."/>
            <person name="Molinier V."/>
            <person name="Murat C."/>
            <person name="Poggeler S."/>
            <person name="Quandt C.A."/>
            <person name="Sperisen C."/>
            <person name="Tritt A."/>
            <person name="Tisserant E."/>
            <person name="Crous P.W."/>
            <person name="Henrissat B."/>
            <person name="Nehls U."/>
            <person name="Egli S."/>
            <person name="Spatafora J.W."/>
            <person name="Grigoriev I.V."/>
            <person name="Martin F.M."/>
        </authorList>
    </citation>
    <scope>NUCLEOTIDE SEQUENCE [LARGE SCALE GENOMIC DNA]</scope>
    <source>
        <strain evidence="4 5">CBS 207.34</strain>
    </source>
</reference>
<dbReference type="GO" id="GO:0016035">
    <property type="term" value="C:zeta DNA polymerase complex"/>
    <property type="evidence" value="ECO:0007669"/>
    <property type="project" value="TreeGrafter"/>
</dbReference>
<feature type="domain" description="HORMA" evidence="3">
    <location>
        <begin position="6"/>
        <end position="236"/>
    </location>
</feature>
<evidence type="ECO:0000313" key="5">
    <source>
        <dbReference type="Proteomes" id="UP000250140"/>
    </source>
</evidence>
<dbReference type="Gene3D" id="3.30.900.10">
    <property type="entry name" value="HORMA domain"/>
    <property type="match status" value="2"/>
</dbReference>
<dbReference type="PROSITE" id="PS50815">
    <property type="entry name" value="HORMA"/>
    <property type="match status" value="1"/>
</dbReference>
<evidence type="ECO:0000256" key="1">
    <source>
        <dbReference type="ARBA" id="ARBA00010348"/>
    </source>
</evidence>
<dbReference type="GO" id="GO:0003677">
    <property type="term" value="F:DNA binding"/>
    <property type="evidence" value="ECO:0007669"/>
    <property type="project" value="UniProtKB-KW"/>
</dbReference>
<proteinExistence type="inferred from homology"/>
<evidence type="ECO:0000259" key="3">
    <source>
        <dbReference type="PROSITE" id="PS50815"/>
    </source>
</evidence>
<accession>A0A8E2F1Z0</accession>
<sequence>MPQSYLAHIHHFLTFLTAYIHTLLALRDLYPRATFLTARFHNTPVFQSRHPTLCTWITDAVSAVRTELLAGTVARIAVVIYHQPPTSLSPSPGTTKVLERHLIDVSRFPAVPKQDWETAVAFAPAPPVPAAAAAADAEPPVGHPQPWIPVQPSLQRTRGGSESGSGSAGGSADDMSGEGGGRSAGAREGADLGGARTTPIRAVEAGVLSFEMWVEEGKAKLEMASQGSAGAESSRG</sequence>
<dbReference type="InterPro" id="IPR045091">
    <property type="entry name" value="Mad2-like"/>
</dbReference>
<feature type="compositionally biased region" description="Low complexity" evidence="2">
    <location>
        <begin position="131"/>
        <end position="140"/>
    </location>
</feature>
<organism evidence="4 5">
    <name type="scientific">Glonium stellatum</name>
    <dbReference type="NCBI Taxonomy" id="574774"/>
    <lineage>
        <taxon>Eukaryota</taxon>
        <taxon>Fungi</taxon>
        <taxon>Dikarya</taxon>
        <taxon>Ascomycota</taxon>
        <taxon>Pezizomycotina</taxon>
        <taxon>Dothideomycetes</taxon>
        <taxon>Pleosporomycetidae</taxon>
        <taxon>Gloniales</taxon>
        <taxon>Gloniaceae</taxon>
        <taxon>Glonium</taxon>
    </lineage>
</organism>
<protein>
    <submittedName>
        <fullName evidence="4">DNA-binding protein</fullName>
    </submittedName>
</protein>
<dbReference type="OrthoDB" id="21254at2759"/>
<dbReference type="SUPFAM" id="SSF56019">
    <property type="entry name" value="The spindle assembly checkpoint protein mad2"/>
    <property type="match status" value="1"/>
</dbReference>
<dbReference type="Proteomes" id="UP000250140">
    <property type="component" value="Unassembled WGS sequence"/>
</dbReference>
<dbReference type="InterPro" id="IPR003511">
    <property type="entry name" value="HORMA_dom"/>
</dbReference>
<dbReference type="PANTHER" id="PTHR11842:SF10">
    <property type="entry name" value="MITOTIC SPINDLE ASSEMBLY CHECKPOINT PROTEIN MAD2B"/>
    <property type="match status" value="1"/>
</dbReference>
<keyword evidence="5" id="KW-1185">Reference proteome</keyword>
<dbReference type="EMBL" id="KV749544">
    <property type="protein sequence ID" value="OCL08976.1"/>
    <property type="molecule type" value="Genomic_DNA"/>
</dbReference>
<evidence type="ECO:0000256" key="2">
    <source>
        <dbReference type="SAM" id="MobiDB-lite"/>
    </source>
</evidence>
<feature type="region of interest" description="Disordered" evidence="2">
    <location>
        <begin position="131"/>
        <end position="198"/>
    </location>
</feature>
<evidence type="ECO:0000313" key="4">
    <source>
        <dbReference type="EMBL" id="OCL08976.1"/>
    </source>
</evidence>